<dbReference type="EMBL" id="HACG01014756">
    <property type="protein sequence ID" value="CEK61621.1"/>
    <property type="molecule type" value="Transcribed_RNA"/>
</dbReference>
<name>A0A0B6Z122_9EUPU</name>
<reference evidence="1" key="1">
    <citation type="submission" date="2014-12" db="EMBL/GenBank/DDBJ databases">
        <title>Insight into the proteome of Arion vulgaris.</title>
        <authorList>
            <person name="Aradska J."/>
            <person name="Bulat T."/>
            <person name="Smidak R."/>
            <person name="Sarate P."/>
            <person name="Gangsoo J."/>
            <person name="Sialana F."/>
            <person name="Bilban M."/>
            <person name="Lubec G."/>
        </authorList>
    </citation>
    <scope>NUCLEOTIDE SEQUENCE</scope>
    <source>
        <tissue evidence="1">Skin</tissue>
    </source>
</reference>
<dbReference type="AlphaFoldDB" id="A0A0B6Z122"/>
<accession>A0A0B6Z122</accession>
<proteinExistence type="predicted"/>
<protein>
    <submittedName>
        <fullName evidence="1">Uncharacterized protein</fullName>
    </submittedName>
</protein>
<gene>
    <name evidence="1" type="primary">ORF42763</name>
</gene>
<evidence type="ECO:0000313" key="1">
    <source>
        <dbReference type="EMBL" id="CEK61621.1"/>
    </source>
</evidence>
<sequence length="65" mass="7990">IMVEIKQRLGTANGVYRRLRNIWRFNIYDTNTQFGKNKQCVMKVLFYESETWRTDKKVNKYVKRI</sequence>
<organism evidence="1">
    <name type="scientific">Arion vulgaris</name>
    <dbReference type="NCBI Taxonomy" id="1028688"/>
    <lineage>
        <taxon>Eukaryota</taxon>
        <taxon>Metazoa</taxon>
        <taxon>Spiralia</taxon>
        <taxon>Lophotrochozoa</taxon>
        <taxon>Mollusca</taxon>
        <taxon>Gastropoda</taxon>
        <taxon>Heterobranchia</taxon>
        <taxon>Euthyneura</taxon>
        <taxon>Panpulmonata</taxon>
        <taxon>Eupulmonata</taxon>
        <taxon>Stylommatophora</taxon>
        <taxon>Helicina</taxon>
        <taxon>Arionoidea</taxon>
        <taxon>Arionidae</taxon>
        <taxon>Arion</taxon>
    </lineage>
</organism>
<feature type="non-terminal residue" evidence="1">
    <location>
        <position position="1"/>
    </location>
</feature>